<dbReference type="RefSeq" id="WP_420904190.1">
    <property type="nucleotide sequence ID" value="NZ_BAAFGK010000002.1"/>
</dbReference>
<dbReference type="InterPro" id="IPR036100">
    <property type="entry name" value="QueA_sf"/>
</dbReference>
<sequence>MSGTDAPPARAWRLSDFDYPLPEACIAQRPVTPRDAARLLISRPEGIEEGRFSDLTRLLRAGDLLVLNDTRVIPARLFGHKTTGARVEILLSRPVAEGENLWEALVRANRPVKIGGAIELGEGFSARVEGREEGCFRVRLHAADGDVEGALARHGTLPLPPYITGSDPEENLDRYQTVFAAQPGAVAAPTAGLHFTPALLETLRAQGVEVVMATLHVGLGTFQPVRHDNLAEHRMHREFFTLSEAVATRINATRSAGGRVVAVGTTVTRMLESAVDASGRVRAMSGDTALFILPGYRFRVVDLLITNFHLPKSTLLMLIAAFTGKSRQERDYAHAVASGYRFYSYGDANLLFPDPG</sequence>
<dbReference type="InterPro" id="IPR003699">
    <property type="entry name" value="QueA"/>
</dbReference>
<comment type="subcellular location">
    <subcellularLocation>
        <location evidence="5">Cytoplasm</location>
    </subcellularLocation>
</comment>
<comment type="pathway">
    <text evidence="5">tRNA modification; tRNA-queuosine biosynthesis.</text>
</comment>
<dbReference type="NCBIfam" id="NF001140">
    <property type="entry name" value="PRK00147.1"/>
    <property type="match status" value="1"/>
</dbReference>
<dbReference type="Gene3D" id="3.40.1780.10">
    <property type="entry name" value="QueA-like"/>
    <property type="match status" value="1"/>
</dbReference>
<dbReference type="SUPFAM" id="SSF111337">
    <property type="entry name" value="QueA-like"/>
    <property type="match status" value="1"/>
</dbReference>
<dbReference type="Pfam" id="PF02547">
    <property type="entry name" value="Queuosine_synth"/>
    <property type="match status" value="1"/>
</dbReference>
<dbReference type="NCBIfam" id="TIGR00113">
    <property type="entry name" value="queA"/>
    <property type="match status" value="1"/>
</dbReference>
<keyword evidence="6" id="KW-0328">Glycosyltransferase</keyword>
<keyword evidence="4 5" id="KW-0671">Queuosine biosynthesis</keyword>
<proteinExistence type="inferred from homology"/>
<evidence type="ECO:0000313" key="7">
    <source>
        <dbReference type="Proteomes" id="UP001628193"/>
    </source>
</evidence>
<accession>A0ABQ0C6G5</accession>
<dbReference type="EMBL" id="BAAFGK010000002">
    <property type="protein sequence ID" value="GAB0056482.1"/>
    <property type="molecule type" value="Genomic_DNA"/>
</dbReference>
<dbReference type="PANTHER" id="PTHR30307">
    <property type="entry name" value="S-ADENOSYLMETHIONINE:TRNA RIBOSYLTRANSFERASE-ISOMERASE"/>
    <property type="match status" value="1"/>
</dbReference>
<gene>
    <name evidence="5 6" type="primary">queA</name>
    <name evidence="6" type="ORF">SIID45300_00790</name>
</gene>
<evidence type="ECO:0000256" key="2">
    <source>
        <dbReference type="ARBA" id="ARBA00022679"/>
    </source>
</evidence>
<evidence type="ECO:0000313" key="6">
    <source>
        <dbReference type="EMBL" id="GAB0056482.1"/>
    </source>
</evidence>
<dbReference type="InterPro" id="IPR042119">
    <property type="entry name" value="QueA_dom2"/>
</dbReference>
<evidence type="ECO:0000256" key="1">
    <source>
        <dbReference type="ARBA" id="ARBA00022490"/>
    </source>
</evidence>
<evidence type="ECO:0000256" key="4">
    <source>
        <dbReference type="ARBA" id="ARBA00022785"/>
    </source>
</evidence>
<keyword evidence="2 5" id="KW-0808">Transferase</keyword>
<comment type="subunit">
    <text evidence="5">Monomer.</text>
</comment>
<comment type="similarity">
    <text evidence="5">Belongs to the QueA family.</text>
</comment>
<dbReference type="Gene3D" id="2.40.10.240">
    <property type="entry name" value="QueA-like"/>
    <property type="match status" value="1"/>
</dbReference>
<protein>
    <recommendedName>
        <fullName evidence="5">S-adenosylmethionine:tRNA ribosyltransferase-isomerase</fullName>
        <ecNumber evidence="5">2.4.99.17</ecNumber>
    </recommendedName>
    <alternativeName>
        <fullName evidence="5">Queuosine biosynthesis protein QueA</fullName>
    </alternativeName>
</protein>
<comment type="caution">
    <text evidence="6">The sequence shown here is derived from an EMBL/GenBank/DDBJ whole genome shotgun (WGS) entry which is preliminary data.</text>
</comment>
<organism evidence="6 7">
    <name type="scientific">Candidatus Magnetaquiglobus chichijimensis</name>
    <dbReference type="NCBI Taxonomy" id="3141448"/>
    <lineage>
        <taxon>Bacteria</taxon>
        <taxon>Pseudomonadati</taxon>
        <taxon>Pseudomonadota</taxon>
        <taxon>Magnetococcia</taxon>
        <taxon>Magnetococcales</taxon>
        <taxon>Candidatus Magnetaquicoccaceae</taxon>
        <taxon>Candidatus Magnetaquiglobus</taxon>
    </lineage>
</organism>
<name>A0ABQ0C6G5_9PROT</name>
<dbReference type="EC" id="2.4.99.17" evidence="5"/>
<keyword evidence="7" id="KW-1185">Reference proteome</keyword>
<evidence type="ECO:0000256" key="5">
    <source>
        <dbReference type="HAMAP-Rule" id="MF_00113"/>
    </source>
</evidence>
<comment type="function">
    <text evidence="5">Transfers and isomerizes the ribose moiety from AdoMet to the 7-aminomethyl group of 7-deazaguanine (preQ1-tRNA) to give epoxyqueuosine (oQ-tRNA).</text>
</comment>
<keyword evidence="1 5" id="KW-0963">Cytoplasm</keyword>
<keyword evidence="3 5" id="KW-0949">S-adenosyl-L-methionine</keyword>
<evidence type="ECO:0000256" key="3">
    <source>
        <dbReference type="ARBA" id="ARBA00022691"/>
    </source>
</evidence>
<dbReference type="HAMAP" id="MF_00113">
    <property type="entry name" value="QueA"/>
    <property type="match status" value="1"/>
</dbReference>
<reference evidence="6 7" key="1">
    <citation type="submission" date="2024-05" db="EMBL/GenBank/DDBJ databases">
        <authorList>
            <consortium name="Candidatus Magnetaquicoccaceae bacterium FCR-1 genome sequencing consortium"/>
            <person name="Shimoshige H."/>
            <person name="Shimamura S."/>
            <person name="Taoka A."/>
            <person name="Kobayashi H."/>
            <person name="Maekawa T."/>
        </authorList>
    </citation>
    <scope>NUCLEOTIDE SEQUENCE [LARGE SCALE GENOMIC DNA]</scope>
    <source>
        <strain evidence="6 7">FCR-1</strain>
    </source>
</reference>
<dbReference type="PANTHER" id="PTHR30307:SF0">
    <property type="entry name" value="S-ADENOSYLMETHIONINE:TRNA RIBOSYLTRANSFERASE-ISOMERASE"/>
    <property type="match status" value="1"/>
</dbReference>
<dbReference type="GO" id="GO:0051075">
    <property type="term" value="F:S-adenosylmethionine:tRNA ribosyltransferase-isomerase activity"/>
    <property type="evidence" value="ECO:0007669"/>
    <property type="project" value="UniProtKB-EC"/>
</dbReference>
<reference evidence="6 7" key="2">
    <citation type="submission" date="2024-09" db="EMBL/GenBank/DDBJ databases">
        <title>Draft genome sequence of Candidatus Magnetaquicoccaceae bacterium FCR-1.</title>
        <authorList>
            <person name="Shimoshige H."/>
            <person name="Shimamura S."/>
            <person name="Taoka A."/>
            <person name="Kobayashi H."/>
            <person name="Maekawa T."/>
        </authorList>
    </citation>
    <scope>NUCLEOTIDE SEQUENCE [LARGE SCALE GENOMIC DNA]</scope>
    <source>
        <strain evidence="6 7">FCR-1</strain>
    </source>
</reference>
<dbReference type="InterPro" id="IPR042118">
    <property type="entry name" value="QueA_dom1"/>
</dbReference>
<dbReference type="Proteomes" id="UP001628193">
    <property type="component" value="Unassembled WGS sequence"/>
</dbReference>
<comment type="catalytic activity">
    <reaction evidence="5">
        <text>7-aminomethyl-7-carbaguanosine(34) in tRNA + S-adenosyl-L-methionine = epoxyqueuosine(34) in tRNA + adenine + L-methionine + 2 H(+)</text>
        <dbReference type="Rhea" id="RHEA:32155"/>
        <dbReference type="Rhea" id="RHEA-COMP:10342"/>
        <dbReference type="Rhea" id="RHEA-COMP:18582"/>
        <dbReference type="ChEBI" id="CHEBI:15378"/>
        <dbReference type="ChEBI" id="CHEBI:16708"/>
        <dbReference type="ChEBI" id="CHEBI:57844"/>
        <dbReference type="ChEBI" id="CHEBI:59789"/>
        <dbReference type="ChEBI" id="CHEBI:82833"/>
        <dbReference type="ChEBI" id="CHEBI:194443"/>
        <dbReference type="EC" id="2.4.99.17"/>
    </reaction>
</comment>